<feature type="compositionally biased region" description="Low complexity" evidence="1">
    <location>
        <begin position="56"/>
        <end position="67"/>
    </location>
</feature>
<feature type="signal peptide" evidence="2">
    <location>
        <begin position="1"/>
        <end position="18"/>
    </location>
</feature>
<dbReference type="AlphaFoldDB" id="A0A4U5JNR6"/>
<dbReference type="OrthoDB" id="5974493at2"/>
<dbReference type="RefSeq" id="WP_137266856.1">
    <property type="nucleotide sequence ID" value="NZ_SZUA01000002.1"/>
</dbReference>
<evidence type="ECO:0000313" key="4">
    <source>
        <dbReference type="Proteomes" id="UP000308707"/>
    </source>
</evidence>
<dbReference type="EMBL" id="SZUA01000002">
    <property type="protein sequence ID" value="TKR30426.1"/>
    <property type="molecule type" value="Genomic_DNA"/>
</dbReference>
<dbReference type="Proteomes" id="UP000308707">
    <property type="component" value="Unassembled WGS sequence"/>
</dbReference>
<evidence type="ECO:0000256" key="1">
    <source>
        <dbReference type="SAM" id="MobiDB-lite"/>
    </source>
</evidence>
<protein>
    <submittedName>
        <fullName evidence="3">DUF4124 domain-containing protein</fullName>
    </submittedName>
</protein>
<keyword evidence="4" id="KW-1185">Reference proteome</keyword>
<reference evidence="3 4" key="1">
    <citation type="submission" date="2019-04" db="EMBL/GenBank/DDBJ databases">
        <title>Reference strain of H23.</title>
        <authorList>
            <person name="Luo X."/>
        </authorList>
    </citation>
    <scope>NUCLEOTIDE SEQUENCE [LARGE SCALE GENOMIC DNA]</scope>
    <source>
        <strain evidence="3 4">H23</strain>
    </source>
</reference>
<evidence type="ECO:0000256" key="2">
    <source>
        <dbReference type="SAM" id="SignalP"/>
    </source>
</evidence>
<gene>
    <name evidence="3" type="ORF">FCE95_09885</name>
</gene>
<feature type="chain" id="PRO_5020477137" evidence="2">
    <location>
        <begin position="19"/>
        <end position="217"/>
    </location>
</feature>
<keyword evidence="2" id="KW-0732">Signal</keyword>
<sequence>MRIAFGLLIALCCCDAAAAQQRIVMYRCTDAKGAVTLQNDVRCPKGSKQEKRVIETPAATAPTNAAAAPSAAPAATSAPVTAAQPALAAAKATPPAAAPALVPSTPPAALVPPPALYRCANLQREVYFSDTDLQPRRCVPMQAVGLDGNPATGAGTVCEMMRDPCQPIADQQLCPAWRQRAEEARTAARFGTGEQAANAKAALERSQTVLRESCPAE</sequence>
<proteinExistence type="predicted"/>
<name>A0A4U5JNR6_9GAMM</name>
<evidence type="ECO:0000313" key="3">
    <source>
        <dbReference type="EMBL" id="TKR30426.1"/>
    </source>
</evidence>
<accession>A0A4U5JNR6</accession>
<organism evidence="3 4">
    <name type="scientific">Luteimonas gilva</name>
    <dbReference type="NCBI Taxonomy" id="2572684"/>
    <lineage>
        <taxon>Bacteria</taxon>
        <taxon>Pseudomonadati</taxon>
        <taxon>Pseudomonadota</taxon>
        <taxon>Gammaproteobacteria</taxon>
        <taxon>Lysobacterales</taxon>
        <taxon>Lysobacteraceae</taxon>
        <taxon>Luteimonas</taxon>
    </lineage>
</organism>
<feature type="region of interest" description="Disordered" evidence="1">
    <location>
        <begin position="46"/>
        <end position="67"/>
    </location>
</feature>
<comment type="caution">
    <text evidence="3">The sequence shown here is derived from an EMBL/GenBank/DDBJ whole genome shotgun (WGS) entry which is preliminary data.</text>
</comment>